<sequence length="212" mass="23853">MLLALILLPQSLINTSIAFHPRYFFFSPPSLDAPLSLLYSLPVGTSVLPFSSVRFPCFLLDLDLLHRIPACTVLFSSFLFPVRFPRFCFFYCRSFFLFSSSSLHLFSDSLAWMEAWPRTRQSSAAHFRTICRSSYFSPACSTPISLEKPPSTCTPATPSDSLSMENAFLLDSILGFSIPRACLPNSLCSISPYLPFPTLWPTTVPVLQIRRI</sequence>
<evidence type="ECO:0000313" key="3">
    <source>
        <dbReference type="Proteomes" id="UP001610334"/>
    </source>
</evidence>
<comment type="caution">
    <text evidence="2">The sequence shown here is derived from an EMBL/GenBank/DDBJ whole genome shotgun (WGS) entry which is preliminary data.</text>
</comment>
<dbReference type="Proteomes" id="UP001610334">
    <property type="component" value="Unassembled WGS sequence"/>
</dbReference>
<feature type="signal peptide" evidence="1">
    <location>
        <begin position="1"/>
        <end position="18"/>
    </location>
</feature>
<keyword evidence="3" id="KW-1185">Reference proteome</keyword>
<evidence type="ECO:0000313" key="2">
    <source>
        <dbReference type="EMBL" id="KAL2809715.1"/>
    </source>
</evidence>
<organism evidence="2 3">
    <name type="scientific">Aspergillus granulosus</name>
    <dbReference type="NCBI Taxonomy" id="176169"/>
    <lineage>
        <taxon>Eukaryota</taxon>
        <taxon>Fungi</taxon>
        <taxon>Dikarya</taxon>
        <taxon>Ascomycota</taxon>
        <taxon>Pezizomycotina</taxon>
        <taxon>Eurotiomycetes</taxon>
        <taxon>Eurotiomycetidae</taxon>
        <taxon>Eurotiales</taxon>
        <taxon>Aspergillaceae</taxon>
        <taxon>Aspergillus</taxon>
        <taxon>Aspergillus subgen. Nidulantes</taxon>
    </lineage>
</organism>
<protein>
    <submittedName>
        <fullName evidence="2">Uncharacterized protein</fullName>
    </submittedName>
</protein>
<reference evidence="2 3" key="1">
    <citation type="submission" date="2024-07" db="EMBL/GenBank/DDBJ databases">
        <title>Section-level genome sequencing and comparative genomics of Aspergillus sections Usti and Cavernicolus.</title>
        <authorList>
            <consortium name="Lawrence Berkeley National Laboratory"/>
            <person name="Nybo J.L."/>
            <person name="Vesth T.C."/>
            <person name="Theobald S."/>
            <person name="Frisvad J.C."/>
            <person name="Larsen T.O."/>
            <person name="Kjaerboelling I."/>
            <person name="Rothschild-Mancinelli K."/>
            <person name="Lyhne E.K."/>
            <person name="Kogle M.E."/>
            <person name="Barry K."/>
            <person name="Clum A."/>
            <person name="Na H."/>
            <person name="Ledsgaard L."/>
            <person name="Lin J."/>
            <person name="Lipzen A."/>
            <person name="Kuo A."/>
            <person name="Riley R."/>
            <person name="Mondo S."/>
            <person name="Labutti K."/>
            <person name="Haridas S."/>
            <person name="Pangalinan J."/>
            <person name="Salamov A.A."/>
            <person name="Simmons B.A."/>
            <person name="Magnuson J.K."/>
            <person name="Chen J."/>
            <person name="Drula E."/>
            <person name="Henrissat B."/>
            <person name="Wiebenga A."/>
            <person name="Lubbers R.J."/>
            <person name="Gomes A.C."/>
            <person name="Makela M.R."/>
            <person name="Stajich J."/>
            <person name="Grigoriev I.V."/>
            <person name="Mortensen U.H."/>
            <person name="De Vries R.P."/>
            <person name="Baker S.E."/>
            <person name="Andersen M.R."/>
        </authorList>
    </citation>
    <scope>NUCLEOTIDE SEQUENCE [LARGE SCALE GENOMIC DNA]</scope>
    <source>
        <strain evidence="2 3">CBS 588.65</strain>
    </source>
</reference>
<dbReference type="EMBL" id="JBFXLT010000083">
    <property type="protein sequence ID" value="KAL2809715.1"/>
    <property type="molecule type" value="Genomic_DNA"/>
</dbReference>
<name>A0ABR4H339_9EURO</name>
<accession>A0ABR4H339</accession>
<evidence type="ECO:0000256" key="1">
    <source>
        <dbReference type="SAM" id="SignalP"/>
    </source>
</evidence>
<proteinExistence type="predicted"/>
<feature type="chain" id="PRO_5046343598" evidence="1">
    <location>
        <begin position="19"/>
        <end position="212"/>
    </location>
</feature>
<gene>
    <name evidence="2" type="ORF">BJX63DRAFT_344060</name>
</gene>
<keyword evidence="1" id="KW-0732">Signal</keyword>